<sequence>MNLKGGVRVFNSWFDMDDIITYSLIVLKQEKFQLLQLIPLPRVRCVAMILTLDAQIGLSKLQLGLIPGTEYNLQDLISLHIAVEEDSGFKFVLLKLVVLQLQTLEFSNPNPF</sequence>
<comment type="caution">
    <text evidence="1">The sequence shown here is derived from an EMBL/GenBank/DDBJ whole genome shotgun (WGS) entry which is preliminary data.</text>
</comment>
<accession>A0AAN9PMN6</accession>
<gene>
    <name evidence="1" type="ORF">RJT34_14687</name>
</gene>
<organism evidence="1 2">
    <name type="scientific">Clitoria ternatea</name>
    <name type="common">Butterfly pea</name>
    <dbReference type="NCBI Taxonomy" id="43366"/>
    <lineage>
        <taxon>Eukaryota</taxon>
        <taxon>Viridiplantae</taxon>
        <taxon>Streptophyta</taxon>
        <taxon>Embryophyta</taxon>
        <taxon>Tracheophyta</taxon>
        <taxon>Spermatophyta</taxon>
        <taxon>Magnoliopsida</taxon>
        <taxon>eudicotyledons</taxon>
        <taxon>Gunneridae</taxon>
        <taxon>Pentapetalae</taxon>
        <taxon>rosids</taxon>
        <taxon>fabids</taxon>
        <taxon>Fabales</taxon>
        <taxon>Fabaceae</taxon>
        <taxon>Papilionoideae</taxon>
        <taxon>50 kb inversion clade</taxon>
        <taxon>NPAAA clade</taxon>
        <taxon>indigoferoid/millettioid clade</taxon>
        <taxon>Phaseoleae</taxon>
        <taxon>Clitoria</taxon>
    </lineage>
</organism>
<dbReference type="Proteomes" id="UP001359559">
    <property type="component" value="Unassembled WGS sequence"/>
</dbReference>
<keyword evidence="2" id="KW-1185">Reference proteome</keyword>
<reference evidence="1 2" key="1">
    <citation type="submission" date="2024-01" db="EMBL/GenBank/DDBJ databases">
        <title>The genomes of 5 underutilized Papilionoideae crops provide insights into root nodulation and disease resistance.</title>
        <authorList>
            <person name="Yuan L."/>
        </authorList>
    </citation>
    <scope>NUCLEOTIDE SEQUENCE [LARGE SCALE GENOMIC DNA]</scope>
    <source>
        <strain evidence="1">LY-2023</strain>
        <tissue evidence="1">Leaf</tissue>
    </source>
</reference>
<evidence type="ECO:0000313" key="2">
    <source>
        <dbReference type="Proteomes" id="UP001359559"/>
    </source>
</evidence>
<name>A0AAN9PMN6_CLITE</name>
<proteinExistence type="predicted"/>
<protein>
    <submittedName>
        <fullName evidence="1">Uncharacterized protein</fullName>
    </submittedName>
</protein>
<evidence type="ECO:0000313" key="1">
    <source>
        <dbReference type="EMBL" id="KAK7303771.1"/>
    </source>
</evidence>
<dbReference type="EMBL" id="JAYKXN010000003">
    <property type="protein sequence ID" value="KAK7303771.1"/>
    <property type="molecule type" value="Genomic_DNA"/>
</dbReference>
<dbReference type="AlphaFoldDB" id="A0AAN9PMN6"/>